<keyword evidence="4" id="KW-1185">Reference proteome</keyword>
<feature type="domain" description="At2g35280-like TPR" evidence="2">
    <location>
        <begin position="105"/>
        <end position="190"/>
    </location>
</feature>
<dbReference type="AlphaFoldDB" id="A0A9R1WNN5"/>
<evidence type="ECO:0000256" key="1">
    <source>
        <dbReference type="SAM" id="Phobius"/>
    </source>
</evidence>
<evidence type="ECO:0000259" key="2">
    <source>
        <dbReference type="Pfam" id="PF23310"/>
    </source>
</evidence>
<protein>
    <recommendedName>
        <fullName evidence="2">At2g35280-like TPR domain-containing protein</fullName>
    </recommendedName>
</protein>
<gene>
    <name evidence="3" type="ORF">LSAT_V11C100027170</name>
</gene>
<reference evidence="3 4" key="1">
    <citation type="journal article" date="2017" name="Nat. Commun.">
        <title>Genome assembly with in vitro proximity ligation data and whole-genome triplication in lettuce.</title>
        <authorList>
            <person name="Reyes-Chin-Wo S."/>
            <person name="Wang Z."/>
            <person name="Yang X."/>
            <person name="Kozik A."/>
            <person name="Arikit S."/>
            <person name="Song C."/>
            <person name="Xia L."/>
            <person name="Froenicke L."/>
            <person name="Lavelle D.O."/>
            <person name="Truco M.J."/>
            <person name="Xia R."/>
            <person name="Zhu S."/>
            <person name="Xu C."/>
            <person name="Xu H."/>
            <person name="Xu X."/>
            <person name="Cox K."/>
            <person name="Korf I."/>
            <person name="Meyers B.C."/>
            <person name="Michelmore R.W."/>
        </authorList>
    </citation>
    <scope>NUCLEOTIDE SEQUENCE [LARGE SCALE GENOMIC DNA]</scope>
    <source>
        <strain evidence="4">cv. Salinas</strain>
        <tissue evidence="3">Seedlings</tissue>
    </source>
</reference>
<dbReference type="Proteomes" id="UP000235145">
    <property type="component" value="Unassembled WGS sequence"/>
</dbReference>
<sequence length="258" mass="30510">MAASYSSKTTRKKDNCFAIALDRKNSNNGWGKITNQCFEVPVSMVYITSIILVYIVNIVFNRWILLIFVNYSCKFFRDSVTSYAIYKTINTNQLRFRPFSVHTYEVLSRCRKLNNPHVLFDDRMAKYFSFREEIVGKQLHQDAADKGQLDVIFVLGMMLMAEGNERKQEALIMLNNTYINTRRCWNRIHTCYKVQSHLVRRSKQIQFHGLHKRCAKHPSVSCYGTTFMYQYIWLFNCDICLWDACLVKFARMFDIILE</sequence>
<dbReference type="InterPro" id="IPR057136">
    <property type="entry name" value="At2g35280_TPR_dom"/>
</dbReference>
<keyword evidence="1" id="KW-1133">Transmembrane helix</keyword>
<evidence type="ECO:0000313" key="4">
    <source>
        <dbReference type="Proteomes" id="UP000235145"/>
    </source>
</evidence>
<dbReference type="Pfam" id="PF23310">
    <property type="entry name" value="TPR_27"/>
    <property type="match status" value="1"/>
</dbReference>
<organism evidence="3 4">
    <name type="scientific">Lactuca sativa</name>
    <name type="common">Garden lettuce</name>
    <dbReference type="NCBI Taxonomy" id="4236"/>
    <lineage>
        <taxon>Eukaryota</taxon>
        <taxon>Viridiplantae</taxon>
        <taxon>Streptophyta</taxon>
        <taxon>Embryophyta</taxon>
        <taxon>Tracheophyta</taxon>
        <taxon>Spermatophyta</taxon>
        <taxon>Magnoliopsida</taxon>
        <taxon>eudicotyledons</taxon>
        <taxon>Gunneridae</taxon>
        <taxon>Pentapetalae</taxon>
        <taxon>asterids</taxon>
        <taxon>campanulids</taxon>
        <taxon>Asterales</taxon>
        <taxon>Asteraceae</taxon>
        <taxon>Cichorioideae</taxon>
        <taxon>Cichorieae</taxon>
        <taxon>Lactucinae</taxon>
        <taxon>Lactuca</taxon>
    </lineage>
</organism>
<name>A0A9R1WNN5_LACSA</name>
<comment type="caution">
    <text evidence="3">The sequence shown here is derived from an EMBL/GenBank/DDBJ whole genome shotgun (WGS) entry which is preliminary data.</text>
</comment>
<feature type="transmembrane region" description="Helical" evidence="1">
    <location>
        <begin position="44"/>
        <end position="69"/>
    </location>
</feature>
<keyword evidence="1" id="KW-0472">Membrane</keyword>
<accession>A0A9R1WNN5</accession>
<dbReference type="EMBL" id="NBSK02000001">
    <property type="protein sequence ID" value="KAJ0226050.1"/>
    <property type="molecule type" value="Genomic_DNA"/>
</dbReference>
<evidence type="ECO:0000313" key="3">
    <source>
        <dbReference type="EMBL" id="KAJ0226050.1"/>
    </source>
</evidence>
<proteinExistence type="predicted"/>
<keyword evidence="1" id="KW-0812">Transmembrane</keyword>